<dbReference type="GO" id="GO:0016746">
    <property type="term" value="F:acyltransferase activity"/>
    <property type="evidence" value="ECO:0007669"/>
    <property type="project" value="UniProtKB-KW"/>
</dbReference>
<gene>
    <name evidence="3" type="ORF">ALQ11_03983</name>
    <name evidence="2" type="ORF">ALQ42_02005</name>
</gene>
<feature type="domain" description="SGNH" evidence="1">
    <location>
        <begin position="18"/>
        <end position="126"/>
    </location>
</feature>
<accession>A0A0P9RT53</accession>
<dbReference type="AlphaFoldDB" id="A0A0P9RT53"/>
<protein>
    <submittedName>
        <fullName evidence="2">Acyltransferase protein</fullName>
    </submittedName>
</protein>
<dbReference type="EMBL" id="RBQX01000318">
    <property type="protein sequence ID" value="RMQ08712.1"/>
    <property type="molecule type" value="Genomic_DNA"/>
</dbReference>
<comment type="caution">
    <text evidence="2">The sequence shown here is derived from an EMBL/GenBank/DDBJ whole genome shotgun (WGS) entry which is preliminary data.</text>
</comment>
<proteinExistence type="predicted"/>
<dbReference type="Proteomes" id="UP000273536">
    <property type="component" value="Unassembled WGS sequence"/>
</dbReference>
<evidence type="ECO:0000313" key="3">
    <source>
        <dbReference type="EMBL" id="RMQ08712.1"/>
    </source>
</evidence>
<dbReference type="Proteomes" id="UP000272471">
    <property type="component" value="Unassembled WGS sequence"/>
</dbReference>
<keyword evidence="2" id="KW-0808">Transferase</keyword>
<keyword evidence="2" id="KW-0012">Acyltransferase</keyword>
<sequence length="145" mass="16038">MVIAQKDGHDKTDWKQIAARLKGFGVKHIVLIGPMPSWSPSLPSVIVNRHWGLSESHIRDPALDQSVMRVDQTTRVLAVSAGIQFVSLIDKLCIADACRVRLENSRSLLQIDSGHLSAEGSLYVVRNYVLPQLVNESSKQRGAEL</sequence>
<dbReference type="InterPro" id="IPR043968">
    <property type="entry name" value="SGNH"/>
</dbReference>
<name>A0A0P9RT53_PSESG</name>
<evidence type="ECO:0000313" key="2">
    <source>
        <dbReference type="EMBL" id="RMO35097.1"/>
    </source>
</evidence>
<dbReference type="Pfam" id="PF19040">
    <property type="entry name" value="SGNH"/>
    <property type="match status" value="1"/>
</dbReference>
<reference evidence="4 5" key="1">
    <citation type="submission" date="2018-08" db="EMBL/GenBank/DDBJ databases">
        <title>Recombination of ecologically and evolutionarily significant loci maintains genetic cohesion in the Pseudomonas syringae species complex.</title>
        <authorList>
            <person name="Dillon M."/>
            <person name="Thakur S."/>
            <person name="Almeida R.N.D."/>
            <person name="Weir B.S."/>
            <person name="Guttman D.S."/>
        </authorList>
    </citation>
    <scope>NUCLEOTIDE SEQUENCE [LARGE SCALE GENOMIC DNA]</scope>
    <source>
        <strain evidence="3 4">ICMP 4182</strain>
        <strain evidence="2 5">ICMP 6372</strain>
    </source>
</reference>
<evidence type="ECO:0000313" key="5">
    <source>
        <dbReference type="Proteomes" id="UP000273536"/>
    </source>
</evidence>
<evidence type="ECO:0000259" key="1">
    <source>
        <dbReference type="Pfam" id="PF19040"/>
    </source>
</evidence>
<dbReference type="EMBL" id="RBPS01000229">
    <property type="protein sequence ID" value="RMO35097.1"/>
    <property type="molecule type" value="Genomic_DNA"/>
</dbReference>
<organism evidence="2 5">
    <name type="scientific">Pseudomonas savastanoi pv. glycinea</name>
    <name type="common">Pseudomonas syringae pv. glycinea</name>
    <dbReference type="NCBI Taxonomy" id="318"/>
    <lineage>
        <taxon>Bacteria</taxon>
        <taxon>Pseudomonadati</taxon>
        <taxon>Pseudomonadota</taxon>
        <taxon>Gammaproteobacteria</taxon>
        <taxon>Pseudomonadales</taxon>
        <taxon>Pseudomonadaceae</taxon>
        <taxon>Pseudomonas</taxon>
    </lineage>
</organism>
<evidence type="ECO:0000313" key="4">
    <source>
        <dbReference type="Proteomes" id="UP000272471"/>
    </source>
</evidence>